<protein>
    <submittedName>
        <fullName evidence="1">Uncharacterized protein</fullName>
    </submittedName>
</protein>
<dbReference type="EMBL" id="JH816509">
    <property type="protein sequence ID" value="EKC22953.1"/>
    <property type="molecule type" value="Genomic_DNA"/>
</dbReference>
<dbReference type="HOGENOM" id="CLU_2656863_0_0_1"/>
<dbReference type="AlphaFoldDB" id="K1PMR9"/>
<reference evidence="1" key="1">
    <citation type="journal article" date="2012" name="Nature">
        <title>The oyster genome reveals stress adaptation and complexity of shell formation.</title>
        <authorList>
            <person name="Zhang G."/>
            <person name="Fang X."/>
            <person name="Guo X."/>
            <person name="Li L."/>
            <person name="Luo R."/>
            <person name="Xu F."/>
            <person name="Yang P."/>
            <person name="Zhang L."/>
            <person name="Wang X."/>
            <person name="Qi H."/>
            <person name="Xiong Z."/>
            <person name="Que H."/>
            <person name="Xie Y."/>
            <person name="Holland P.W."/>
            <person name="Paps J."/>
            <person name="Zhu Y."/>
            <person name="Wu F."/>
            <person name="Chen Y."/>
            <person name="Wang J."/>
            <person name="Peng C."/>
            <person name="Meng J."/>
            <person name="Yang L."/>
            <person name="Liu J."/>
            <person name="Wen B."/>
            <person name="Zhang N."/>
            <person name="Huang Z."/>
            <person name="Zhu Q."/>
            <person name="Feng Y."/>
            <person name="Mount A."/>
            <person name="Hedgecock D."/>
            <person name="Xu Z."/>
            <person name="Liu Y."/>
            <person name="Domazet-Loso T."/>
            <person name="Du Y."/>
            <person name="Sun X."/>
            <person name="Zhang S."/>
            <person name="Liu B."/>
            <person name="Cheng P."/>
            <person name="Jiang X."/>
            <person name="Li J."/>
            <person name="Fan D."/>
            <person name="Wang W."/>
            <person name="Fu W."/>
            <person name="Wang T."/>
            <person name="Wang B."/>
            <person name="Zhang J."/>
            <person name="Peng Z."/>
            <person name="Li Y."/>
            <person name="Li N."/>
            <person name="Wang J."/>
            <person name="Chen M."/>
            <person name="He Y."/>
            <person name="Tan F."/>
            <person name="Song X."/>
            <person name="Zheng Q."/>
            <person name="Huang R."/>
            <person name="Yang H."/>
            <person name="Du X."/>
            <person name="Chen L."/>
            <person name="Yang M."/>
            <person name="Gaffney P.M."/>
            <person name="Wang S."/>
            <person name="Luo L."/>
            <person name="She Z."/>
            <person name="Ming Y."/>
            <person name="Huang W."/>
            <person name="Zhang S."/>
            <person name="Huang B."/>
            <person name="Zhang Y."/>
            <person name="Qu T."/>
            <person name="Ni P."/>
            <person name="Miao G."/>
            <person name="Wang J."/>
            <person name="Wang Q."/>
            <person name="Steinberg C.E."/>
            <person name="Wang H."/>
            <person name="Li N."/>
            <person name="Qian L."/>
            <person name="Zhang G."/>
            <person name="Li Y."/>
            <person name="Yang H."/>
            <person name="Liu X."/>
            <person name="Wang J."/>
            <person name="Yin Y."/>
            <person name="Wang J."/>
        </authorList>
    </citation>
    <scope>NUCLEOTIDE SEQUENCE [LARGE SCALE GENOMIC DNA]</scope>
    <source>
        <strain evidence="1">05x7-T-G4-1.051#20</strain>
    </source>
</reference>
<sequence>MEPTLLVKEVLTGEDECVGSRESSHAVVSKKRRLPLRHVQQNDYSETADKRARLFPEIQIVERDIARKPDKFHFEI</sequence>
<proteinExistence type="predicted"/>
<gene>
    <name evidence="1" type="ORF">CGI_10001099</name>
</gene>
<organism evidence="1">
    <name type="scientific">Magallana gigas</name>
    <name type="common">Pacific oyster</name>
    <name type="synonym">Crassostrea gigas</name>
    <dbReference type="NCBI Taxonomy" id="29159"/>
    <lineage>
        <taxon>Eukaryota</taxon>
        <taxon>Metazoa</taxon>
        <taxon>Spiralia</taxon>
        <taxon>Lophotrochozoa</taxon>
        <taxon>Mollusca</taxon>
        <taxon>Bivalvia</taxon>
        <taxon>Autobranchia</taxon>
        <taxon>Pteriomorphia</taxon>
        <taxon>Ostreida</taxon>
        <taxon>Ostreoidea</taxon>
        <taxon>Ostreidae</taxon>
        <taxon>Magallana</taxon>
    </lineage>
</organism>
<accession>K1PMR9</accession>
<name>K1PMR9_MAGGI</name>
<dbReference type="InParanoid" id="K1PMR9"/>
<evidence type="ECO:0000313" key="1">
    <source>
        <dbReference type="EMBL" id="EKC22953.1"/>
    </source>
</evidence>